<keyword evidence="1" id="KW-0479">Metal-binding</keyword>
<name>A0ABU1Y5Y0_9FLAO</name>
<keyword evidence="1" id="KW-0862">Zinc</keyword>
<dbReference type="Pfam" id="PF04434">
    <property type="entry name" value="SWIM"/>
    <property type="match status" value="1"/>
</dbReference>
<feature type="domain" description="SWIM-type" evidence="2">
    <location>
        <begin position="48"/>
        <end position="86"/>
    </location>
</feature>
<keyword evidence="1" id="KW-0863">Zinc-finger</keyword>
<dbReference type="PROSITE" id="PS50966">
    <property type="entry name" value="ZF_SWIM"/>
    <property type="match status" value="2"/>
</dbReference>
<organism evidence="3 4">
    <name type="scientific">Flavobacterium piscis</name>
    <dbReference type="NCBI Taxonomy" id="1114874"/>
    <lineage>
        <taxon>Bacteria</taxon>
        <taxon>Pseudomonadati</taxon>
        <taxon>Bacteroidota</taxon>
        <taxon>Flavobacteriia</taxon>
        <taxon>Flavobacteriales</taxon>
        <taxon>Flavobacteriaceae</taxon>
        <taxon>Flavobacterium</taxon>
    </lineage>
</organism>
<reference evidence="3 4" key="1">
    <citation type="submission" date="2023-07" db="EMBL/GenBank/DDBJ databases">
        <title>Sorghum-associated microbial communities from plants grown in Nebraska, USA.</title>
        <authorList>
            <person name="Schachtman D."/>
        </authorList>
    </citation>
    <scope>NUCLEOTIDE SEQUENCE [LARGE SCALE GENOMIC DNA]</scope>
    <source>
        <strain evidence="3 4">4129</strain>
    </source>
</reference>
<dbReference type="EMBL" id="JAVDWQ010000002">
    <property type="protein sequence ID" value="MDR7209080.1"/>
    <property type="molecule type" value="Genomic_DNA"/>
</dbReference>
<evidence type="ECO:0000313" key="4">
    <source>
        <dbReference type="Proteomes" id="UP001269081"/>
    </source>
</evidence>
<sequence length="500" mass="57474">MDIKEIRKYIKTNSNPNSRSNSKYVYPIITEYSLSKFEFECEGSYGDYIIEIDIKNNNISTSCSCPYKNTYSGICKHVIASLKIIIEDYNGAVPTIVPEKDIKTYTIFEELPVATATKTNKLKANQTKLINGVITANIINNWTVAPRYRGYNYDEYKITAASQTEVNTQTTGWNTSKQVFKYNPETEILEFECTCTKTKKACEHIGNALQEIETVFGKNLFAKNYIEEKTKEAIAKYGFTTDDDYNSVFNFKITTNGFEARSKAKNITTDSRDYSKIFKTIEAETTLNLPLLESKNNDFGLGICFEFERKKFQELILFQAKYNKTKTDFSSSITRINYYNIEEALMIYNSEREQNLIVKTMQINTALSKFKSTEDVNYLKKAMVSNQELLAILQDSFSYTYDGSKNLVCKNLTPCVYDNKTIKLFFTINETAHFYTLKAKVSLNDKNYNLDAAAIQITPLYIFADDVIIPINDAKLSVYLNHFSNYAEINYLKKDTPDFF</sequence>
<dbReference type="RefSeq" id="WP_310278912.1">
    <property type="nucleotide sequence ID" value="NZ_JAVDWQ010000002.1"/>
</dbReference>
<evidence type="ECO:0000256" key="1">
    <source>
        <dbReference type="PROSITE-ProRule" id="PRU00325"/>
    </source>
</evidence>
<accession>A0ABU1Y5Y0</accession>
<feature type="domain" description="SWIM-type" evidence="2">
    <location>
        <begin position="178"/>
        <end position="213"/>
    </location>
</feature>
<keyword evidence="4" id="KW-1185">Reference proteome</keyword>
<dbReference type="InterPro" id="IPR007527">
    <property type="entry name" value="Znf_SWIM"/>
</dbReference>
<proteinExistence type="predicted"/>
<dbReference type="Proteomes" id="UP001269081">
    <property type="component" value="Unassembled WGS sequence"/>
</dbReference>
<gene>
    <name evidence="3" type="ORF">J2W48_001010</name>
</gene>
<comment type="caution">
    <text evidence="3">The sequence shown here is derived from an EMBL/GenBank/DDBJ whole genome shotgun (WGS) entry which is preliminary data.</text>
</comment>
<protein>
    <submittedName>
        <fullName evidence="3">Zn finger protein</fullName>
    </submittedName>
</protein>
<evidence type="ECO:0000259" key="2">
    <source>
        <dbReference type="PROSITE" id="PS50966"/>
    </source>
</evidence>
<evidence type="ECO:0000313" key="3">
    <source>
        <dbReference type="EMBL" id="MDR7209080.1"/>
    </source>
</evidence>